<evidence type="ECO:0000256" key="4">
    <source>
        <dbReference type="ARBA" id="ARBA00022525"/>
    </source>
</evidence>
<dbReference type="PROSITE" id="PS50240">
    <property type="entry name" value="TRYPSIN_DOM"/>
    <property type="match status" value="1"/>
</dbReference>
<keyword evidence="8" id="KW-0256">Endoplasmic reticulum</keyword>
<evidence type="ECO:0000256" key="2">
    <source>
        <dbReference type="ARBA" id="ARBA00004555"/>
    </source>
</evidence>
<comment type="function">
    <text evidence="15">Protein C is a vitamin K-dependent serine protease that regulates blood coagulation by inactivating factors Va and VIIIa in the presence of calcium ions and phospholipids. Exerts a protective effect on the endothelial cell barrier function.</text>
</comment>
<dbReference type="InterPro" id="IPR001314">
    <property type="entry name" value="Peptidase_S1A"/>
</dbReference>
<evidence type="ECO:0000259" key="21">
    <source>
        <dbReference type="PROSITE" id="PS50240"/>
    </source>
</evidence>
<keyword evidence="10" id="KW-0333">Golgi apparatus</keyword>
<dbReference type="FunFam" id="2.40.10.10:FF:000011">
    <property type="entry name" value="Coagulation factor X"/>
    <property type="match status" value="1"/>
</dbReference>
<dbReference type="InterPro" id="IPR043504">
    <property type="entry name" value="Peptidase_S1_PA_chymotrypsin"/>
</dbReference>
<dbReference type="GO" id="GO:0006508">
    <property type="term" value="P:proteolysis"/>
    <property type="evidence" value="ECO:0007669"/>
    <property type="project" value="UniProtKB-KW"/>
</dbReference>
<dbReference type="CDD" id="cd00190">
    <property type="entry name" value="Tryp_SPc"/>
    <property type="match status" value="1"/>
</dbReference>
<feature type="domain" description="Peptidase S1" evidence="21">
    <location>
        <begin position="7"/>
        <end position="307"/>
    </location>
</feature>
<keyword evidence="9" id="KW-0720">Serine protease</keyword>
<keyword evidence="5" id="KW-0645">Protease</keyword>
<evidence type="ECO:0000256" key="11">
    <source>
        <dbReference type="ARBA" id="ARBA00023084"/>
    </source>
</evidence>
<evidence type="ECO:0000256" key="13">
    <source>
        <dbReference type="ARBA" id="ARBA00023180"/>
    </source>
</evidence>
<evidence type="ECO:0000256" key="10">
    <source>
        <dbReference type="ARBA" id="ARBA00023034"/>
    </source>
</evidence>
<reference evidence="22 23" key="1">
    <citation type="submission" date="2015-08" db="EMBL/GenBank/DDBJ databases">
        <title>The genome of the Asian arowana (Scleropages formosus).</title>
        <authorList>
            <person name="Tan M.H."/>
            <person name="Gan H.M."/>
            <person name="Croft L.J."/>
            <person name="Austin C.M."/>
        </authorList>
    </citation>
    <scope>NUCLEOTIDE SEQUENCE [LARGE SCALE GENOMIC DNA]</scope>
    <source>
        <strain evidence="22">Aro1</strain>
    </source>
</reference>
<evidence type="ECO:0000256" key="6">
    <source>
        <dbReference type="ARBA" id="ARBA00022696"/>
    </source>
</evidence>
<keyword evidence="7" id="KW-0378">Hydrolase</keyword>
<dbReference type="GO" id="GO:0005794">
    <property type="term" value="C:Golgi apparatus"/>
    <property type="evidence" value="ECO:0007669"/>
    <property type="project" value="UniProtKB-SubCell"/>
</dbReference>
<evidence type="ECO:0000256" key="19">
    <source>
        <dbReference type="ARBA" id="ARBA00042403"/>
    </source>
</evidence>
<dbReference type="Proteomes" id="UP000034805">
    <property type="component" value="Unassembled WGS sequence"/>
</dbReference>
<keyword evidence="12" id="KW-1015">Disulfide bond</keyword>
<dbReference type="EC" id="3.4.21.69" evidence="16"/>
<evidence type="ECO:0000256" key="1">
    <source>
        <dbReference type="ARBA" id="ARBA00004240"/>
    </source>
</evidence>
<dbReference type="GO" id="GO:0005783">
    <property type="term" value="C:endoplasmic reticulum"/>
    <property type="evidence" value="ECO:0007669"/>
    <property type="project" value="UniProtKB-SubCell"/>
</dbReference>
<evidence type="ECO:0000256" key="3">
    <source>
        <dbReference type="ARBA" id="ARBA00004613"/>
    </source>
</evidence>
<accession>A0A0P7YGA5</accession>
<comment type="caution">
    <text evidence="22">The sequence shown here is derived from an EMBL/GenBank/DDBJ whole genome shotgun (WGS) entry which is preliminary data.</text>
</comment>
<dbReference type="SUPFAM" id="SSF50494">
    <property type="entry name" value="Trypsin-like serine proteases"/>
    <property type="match status" value="1"/>
</dbReference>
<evidence type="ECO:0000256" key="7">
    <source>
        <dbReference type="ARBA" id="ARBA00022801"/>
    </source>
</evidence>
<evidence type="ECO:0000313" key="23">
    <source>
        <dbReference type="Proteomes" id="UP000034805"/>
    </source>
</evidence>
<dbReference type="InterPro" id="IPR050442">
    <property type="entry name" value="Peptidase_S1_coag_factors"/>
</dbReference>
<dbReference type="PRINTS" id="PR00722">
    <property type="entry name" value="CHYMOTRYPSIN"/>
</dbReference>
<dbReference type="GO" id="GO:0004252">
    <property type="term" value="F:serine-type endopeptidase activity"/>
    <property type="evidence" value="ECO:0007669"/>
    <property type="project" value="UniProtKB-EC"/>
</dbReference>
<dbReference type="SMART" id="SM00020">
    <property type="entry name" value="Tryp_SPc"/>
    <property type="match status" value="1"/>
</dbReference>
<evidence type="ECO:0000256" key="15">
    <source>
        <dbReference type="ARBA" id="ARBA00037553"/>
    </source>
</evidence>
<dbReference type="InterPro" id="IPR001254">
    <property type="entry name" value="Trypsin_dom"/>
</dbReference>
<keyword evidence="11" id="KW-0094">Blood coagulation</keyword>
<dbReference type="Pfam" id="PF00089">
    <property type="entry name" value="Trypsin"/>
    <property type="match status" value="1"/>
</dbReference>
<evidence type="ECO:0000256" key="14">
    <source>
        <dbReference type="ARBA" id="ARBA00036045"/>
    </source>
</evidence>
<evidence type="ECO:0000256" key="12">
    <source>
        <dbReference type="ARBA" id="ARBA00023157"/>
    </source>
</evidence>
<comment type="catalytic activity">
    <reaction evidence="14">
        <text>Degradation of blood coagulation factors Va and VIIIa.</text>
        <dbReference type="EC" id="3.4.21.69"/>
    </reaction>
</comment>
<dbReference type="PANTHER" id="PTHR24278:SF25">
    <property type="entry name" value="COAGULATION FACTOR IX"/>
    <property type="match status" value="1"/>
</dbReference>
<name>A0A0P7YGA5_SCLFO</name>
<dbReference type="GO" id="GO:0007596">
    <property type="term" value="P:blood coagulation"/>
    <property type="evidence" value="ECO:0007669"/>
    <property type="project" value="UniProtKB-KW"/>
</dbReference>
<gene>
    <name evidence="22" type="ORF">Z043_115681</name>
</gene>
<evidence type="ECO:0000256" key="18">
    <source>
        <dbReference type="ARBA" id="ARBA00041306"/>
    </source>
</evidence>
<dbReference type="GO" id="GO:0005615">
    <property type="term" value="C:extracellular space"/>
    <property type="evidence" value="ECO:0007669"/>
    <property type="project" value="TreeGrafter"/>
</dbReference>
<keyword evidence="4" id="KW-0964">Secreted</keyword>
<sequence>MIGCAEMAGEAQAIAEAALCLIGVKPALADLHRFRSLFGGTVEGMWDFHLAVAQRHVGPVRQEISGLHNPAGPEHLHHLLEGLLRLVLGLVLRTQQGAMRGNGMIRVEQLASEEIGEENISLLEVLQPGDLDKMLPDRGEQTIRVELLVKHPHFHEYTYDSDIALLYLAQPVQLGPYATPICLPNAHLAQMLLRDSRMGTVTGWGVTKYLGTSSRFLRKVDLPAVDQKKCIQSTDKVITDNMFCAGYLEEQMDACSGDSGGPFVSYYRDTWYLTGVVSWGEGCGTKGKYGVYTRLENFLSWIEETVLGHEENITHV</sequence>
<dbReference type="InterPro" id="IPR009003">
    <property type="entry name" value="Peptidase_S1_PA"/>
</dbReference>
<comment type="subcellular location">
    <subcellularLocation>
        <location evidence="1">Endoplasmic reticulum</location>
    </subcellularLocation>
    <subcellularLocation>
        <location evidence="2">Golgi apparatus</location>
    </subcellularLocation>
    <subcellularLocation>
        <location evidence="3">Secreted</location>
    </subcellularLocation>
</comment>
<evidence type="ECO:0000313" key="22">
    <source>
        <dbReference type="EMBL" id="KPP65868.1"/>
    </source>
</evidence>
<dbReference type="InterPro" id="IPR033116">
    <property type="entry name" value="TRYPSIN_SER"/>
</dbReference>
<keyword evidence="13" id="KW-0325">Glycoprotein</keyword>
<dbReference type="PANTHER" id="PTHR24278">
    <property type="entry name" value="COAGULATION FACTOR"/>
    <property type="match status" value="1"/>
</dbReference>
<dbReference type="AlphaFoldDB" id="A0A0P7YGA5"/>
<evidence type="ECO:0000256" key="16">
    <source>
        <dbReference type="ARBA" id="ARBA00038995"/>
    </source>
</evidence>
<evidence type="ECO:0000256" key="8">
    <source>
        <dbReference type="ARBA" id="ARBA00022824"/>
    </source>
</evidence>
<proteinExistence type="predicted"/>
<protein>
    <recommendedName>
        <fullName evidence="17">Vitamin K-dependent protein C</fullName>
        <ecNumber evidence="16">3.4.21.69</ecNumber>
    </recommendedName>
    <alternativeName>
        <fullName evidence="20">Anticoagulant protein C</fullName>
    </alternativeName>
    <alternativeName>
        <fullName evidence="18">Autoprothrombin IIA</fullName>
    </alternativeName>
    <alternativeName>
        <fullName evidence="19">Blood coagulation factor XIV</fullName>
    </alternativeName>
</protein>
<evidence type="ECO:0000256" key="5">
    <source>
        <dbReference type="ARBA" id="ARBA00022670"/>
    </source>
</evidence>
<evidence type="ECO:0000256" key="17">
    <source>
        <dbReference type="ARBA" id="ARBA00040219"/>
    </source>
</evidence>
<evidence type="ECO:0000256" key="20">
    <source>
        <dbReference type="ARBA" id="ARBA00042906"/>
    </source>
</evidence>
<dbReference type="PROSITE" id="PS00135">
    <property type="entry name" value="TRYPSIN_SER"/>
    <property type="match status" value="1"/>
</dbReference>
<organism evidence="22 23">
    <name type="scientific">Scleropages formosus</name>
    <name type="common">Asian bonytongue</name>
    <name type="synonym">Osteoglossum formosum</name>
    <dbReference type="NCBI Taxonomy" id="113540"/>
    <lineage>
        <taxon>Eukaryota</taxon>
        <taxon>Metazoa</taxon>
        <taxon>Chordata</taxon>
        <taxon>Craniata</taxon>
        <taxon>Vertebrata</taxon>
        <taxon>Euteleostomi</taxon>
        <taxon>Actinopterygii</taxon>
        <taxon>Neopterygii</taxon>
        <taxon>Teleostei</taxon>
        <taxon>Osteoglossocephala</taxon>
        <taxon>Osteoglossomorpha</taxon>
        <taxon>Osteoglossiformes</taxon>
        <taxon>Osteoglossidae</taxon>
        <taxon>Scleropages</taxon>
    </lineage>
</organism>
<dbReference type="EMBL" id="JARO02006019">
    <property type="protein sequence ID" value="KPP65868.1"/>
    <property type="molecule type" value="Genomic_DNA"/>
</dbReference>
<keyword evidence="6" id="KW-0356">Hemostasis</keyword>
<dbReference type="Gene3D" id="2.40.10.10">
    <property type="entry name" value="Trypsin-like serine proteases"/>
    <property type="match status" value="2"/>
</dbReference>
<evidence type="ECO:0000256" key="9">
    <source>
        <dbReference type="ARBA" id="ARBA00022825"/>
    </source>
</evidence>